<dbReference type="InterPro" id="IPR055982">
    <property type="entry name" value="DUF7560"/>
</dbReference>
<proteinExistence type="predicted"/>
<dbReference type="AlphaFoldDB" id="A0AA41KGC9"/>
<comment type="caution">
    <text evidence="1">The sequence shown here is derived from an EMBL/GenBank/DDBJ whole genome shotgun (WGS) entry which is preliminary data.</text>
</comment>
<dbReference type="Proteomes" id="UP001166304">
    <property type="component" value="Unassembled WGS sequence"/>
</dbReference>
<gene>
    <name evidence="1" type="ORF">KTS37_02010</name>
</gene>
<dbReference type="Pfam" id="PF24441">
    <property type="entry name" value="DUF7560"/>
    <property type="match status" value="1"/>
</dbReference>
<dbReference type="EMBL" id="JAHQXE010000001">
    <property type="protein sequence ID" value="MBV0900551.1"/>
    <property type="molecule type" value="Genomic_DNA"/>
</dbReference>
<dbReference type="RefSeq" id="WP_162412158.1">
    <property type="nucleotide sequence ID" value="NZ_JAHQXE010000001.1"/>
</dbReference>
<reference evidence="1" key="1">
    <citation type="submission" date="2021-06" db="EMBL/GenBank/DDBJ databases">
        <title>New haloarchaea isolates fom saline soil.</title>
        <authorList>
            <person name="Duran-Viseras A."/>
            <person name="Sanchez-Porro C.S."/>
            <person name="Ventosa A."/>
        </authorList>
    </citation>
    <scope>NUCLEOTIDE SEQUENCE</scope>
    <source>
        <strain evidence="1">JCM 18369</strain>
    </source>
</reference>
<sequence>MADFRFTCPDCGASTVVDGGVRERLLAVGCPVCGRPVGSAAFVDATSAEQ</sequence>
<name>A0AA41KGC9_9EURY</name>
<organism evidence="1 2">
    <name type="scientific">Haloarcula salina</name>
    <dbReference type="NCBI Taxonomy" id="1429914"/>
    <lineage>
        <taxon>Archaea</taxon>
        <taxon>Methanobacteriati</taxon>
        <taxon>Methanobacteriota</taxon>
        <taxon>Stenosarchaea group</taxon>
        <taxon>Halobacteria</taxon>
        <taxon>Halobacteriales</taxon>
        <taxon>Haloarculaceae</taxon>
        <taxon>Haloarcula</taxon>
    </lineage>
</organism>
<evidence type="ECO:0000313" key="2">
    <source>
        <dbReference type="Proteomes" id="UP001166304"/>
    </source>
</evidence>
<accession>A0AA41KGC9</accession>
<evidence type="ECO:0000313" key="1">
    <source>
        <dbReference type="EMBL" id="MBV0900551.1"/>
    </source>
</evidence>
<keyword evidence="2" id="KW-1185">Reference proteome</keyword>
<protein>
    <submittedName>
        <fullName evidence="1">Zinc ribbon domain-containing protein</fullName>
    </submittedName>
</protein>